<proteinExistence type="predicted"/>
<gene>
    <name evidence="1" type="ORF">WG66_4861</name>
</gene>
<organism evidence="1 2">
    <name type="scientific">Moniliophthora roreri</name>
    <name type="common">Frosty pod rot fungus</name>
    <name type="synonym">Monilia roreri</name>
    <dbReference type="NCBI Taxonomy" id="221103"/>
    <lineage>
        <taxon>Eukaryota</taxon>
        <taxon>Fungi</taxon>
        <taxon>Dikarya</taxon>
        <taxon>Basidiomycota</taxon>
        <taxon>Agaricomycotina</taxon>
        <taxon>Agaricomycetes</taxon>
        <taxon>Agaricomycetidae</taxon>
        <taxon>Agaricales</taxon>
        <taxon>Marasmiineae</taxon>
        <taxon>Marasmiaceae</taxon>
        <taxon>Moniliophthora</taxon>
    </lineage>
</organism>
<dbReference type="AlphaFoldDB" id="A0A0W0G1W7"/>
<protein>
    <submittedName>
        <fullName evidence="1">Uncharacterized protein</fullName>
    </submittedName>
</protein>
<accession>A0A0W0G1W7</accession>
<evidence type="ECO:0000313" key="2">
    <source>
        <dbReference type="Proteomes" id="UP000054988"/>
    </source>
</evidence>
<dbReference type="Gene3D" id="1.20.1280.50">
    <property type="match status" value="1"/>
</dbReference>
<dbReference type="SUPFAM" id="SSF52047">
    <property type="entry name" value="RNI-like"/>
    <property type="match status" value="1"/>
</dbReference>
<evidence type="ECO:0000313" key="1">
    <source>
        <dbReference type="EMBL" id="KTB42576.1"/>
    </source>
</evidence>
<comment type="caution">
    <text evidence="1">The sequence shown here is derived from an EMBL/GenBank/DDBJ whole genome shotgun (WGS) entry which is preliminary data.</text>
</comment>
<sequence>MSYVLVLPAMGSVAAVDHTLPSQPALEKLQALPLLLINYLALTSSFQMQSNATTLLEALSTDEASAIRRLSTSAFDPQVISLHLFYAEKDLEICEKEILQLVKKRDLLARRVERCRSLLAPINKIPSELLSSIFELCCEENTLRPDVTSPAIILSAVSHRWREIALTAPRLWSSLKIEFVRFHGFKSLQKLAHTARLFMDRSRSSPLKLNLDWSVGFQDDHLPVLETIIKQSARWVHFDVNSYDETLLKNRIFQPLRGRLPLLKYLNLGTDECIIESYVLFSDTPALRSLSYTPNSSSTVTEFPFEHLAHLKLRRCYSDEAIMMLERCIRLEKLELDWLGDNIVEENIPQLHMSAVKSLIFRALEQEPTTFAHFVLPQLSSIEISCPYPGEYCDNWEQWNITQLFLQQSSSFITYCRLETILASDIQVMEFLNCMPMLQTLCIEDMGRWDNGLGHIRNRTVTSTFLQRLLVKVNSSVFLPRLEDLMLRARMDDFNASACSIAVLSRFRPDNGQASAVCLRSIEIELKGNGSLPRELASLDHFNGKGIRVKVFISEGS</sequence>
<name>A0A0W0G1W7_MONRR</name>
<dbReference type="Proteomes" id="UP000054988">
    <property type="component" value="Unassembled WGS sequence"/>
</dbReference>
<dbReference type="EMBL" id="LATX01001317">
    <property type="protein sequence ID" value="KTB42576.1"/>
    <property type="molecule type" value="Genomic_DNA"/>
</dbReference>
<reference evidence="1 2" key="1">
    <citation type="submission" date="2015-12" db="EMBL/GenBank/DDBJ databases">
        <title>Draft genome sequence of Moniliophthora roreri, the causal agent of frosty pod rot of cacao.</title>
        <authorList>
            <person name="Aime M.C."/>
            <person name="Diaz-Valderrama J.R."/>
            <person name="Kijpornyongpan T."/>
            <person name="Phillips-Mora W."/>
        </authorList>
    </citation>
    <scope>NUCLEOTIDE SEQUENCE [LARGE SCALE GENOMIC DNA]</scope>
    <source>
        <strain evidence="1 2">MCA 2952</strain>
    </source>
</reference>